<feature type="region of interest" description="Disordered" evidence="1">
    <location>
        <begin position="1"/>
        <end position="91"/>
    </location>
</feature>
<comment type="caution">
    <text evidence="2">The sequence shown here is derived from an EMBL/GenBank/DDBJ whole genome shotgun (WGS) entry which is preliminary data.</text>
</comment>
<accession>A0AAV7DP47</accession>
<feature type="compositionally biased region" description="Low complexity" evidence="1">
    <location>
        <begin position="224"/>
        <end position="234"/>
    </location>
</feature>
<proteinExistence type="predicted"/>
<evidence type="ECO:0000256" key="1">
    <source>
        <dbReference type="SAM" id="MobiDB-lite"/>
    </source>
</evidence>
<dbReference type="EMBL" id="JAINDJ010000165">
    <property type="protein sequence ID" value="KAG9438323.1"/>
    <property type="molecule type" value="Genomic_DNA"/>
</dbReference>
<feature type="region of interest" description="Disordered" evidence="1">
    <location>
        <begin position="154"/>
        <end position="254"/>
    </location>
</feature>
<reference evidence="2 3" key="1">
    <citation type="submission" date="2021-07" db="EMBL/GenBank/DDBJ databases">
        <title>The Aristolochia fimbriata genome: insights into angiosperm evolution, floral development and chemical biosynthesis.</title>
        <authorList>
            <person name="Jiao Y."/>
        </authorList>
    </citation>
    <scope>NUCLEOTIDE SEQUENCE [LARGE SCALE GENOMIC DNA]</scope>
    <source>
        <strain evidence="2">IBCAS-2021</strain>
        <tissue evidence="2">Leaf</tissue>
    </source>
</reference>
<feature type="region of interest" description="Disordered" evidence="1">
    <location>
        <begin position="128"/>
        <end position="147"/>
    </location>
</feature>
<feature type="compositionally biased region" description="Polar residues" evidence="1">
    <location>
        <begin position="158"/>
        <end position="173"/>
    </location>
</feature>
<gene>
    <name evidence="2" type="ORF">H6P81_021730</name>
</gene>
<dbReference type="AlphaFoldDB" id="A0AAV7DP47"/>
<evidence type="ECO:0000313" key="2">
    <source>
        <dbReference type="EMBL" id="KAG9438323.1"/>
    </source>
</evidence>
<evidence type="ECO:0000313" key="3">
    <source>
        <dbReference type="Proteomes" id="UP000825729"/>
    </source>
</evidence>
<name>A0AAV7DP47_ARIFI</name>
<organism evidence="2 3">
    <name type="scientific">Aristolochia fimbriata</name>
    <name type="common">White veined hardy Dutchman's pipe vine</name>
    <dbReference type="NCBI Taxonomy" id="158543"/>
    <lineage>
        <taxon>Eukaryota</taxon>
        <taxon>Viridiplantae</taxon>
        <taxon>Streptophyta</taxon>
        <taxon>Embryophyta</taxon>
        <taxon>Tracheophyta</taxon>
        <taxon>Spermatophyta</taxon>
        <taxon>Magnoliopsida</taxon>
        <taxon>Magnoliidae</taxon>
        <taxon>Piperales</taxon>
        <taxon>Aristolochiaceae</taxon>
        <taxon>Aristolochia</taxon>
    </lineage>
</organism>
<feature type="region of interest" description="Disordered" evidence="1">
    <location>
        <begin position="390"/>
        <end position="412"/>
    </location>
</feature>
<feature type="compositionally biased region" description="Basic and acidic residues" evidence="1">
    <location>
        <begin position="82"/>
        <end position="91"/>
    </location>
</feature>
<dbReference type="Proteomes" id="UP000825729">
    <property type="component" value="Unassembled WGS sequence"/>
</dbReference>
<keyword evidence="3" id="KW-1185">Reference proteome</keyword>
<protein>
    <submittedName>
        <fullName evidence="2">Uncharacterized protein</fullName>
    </submittedName>
</protein>
<sequence>MPATQQGRWRSAAVKGRRRQDETTLIRAGSTTHKMSNVHHSHAMVQDADAPPAVWRSSKGAHRPAHSASQDRERAPNGPAESAKDQKTELGKRVAGATLGLSLKEELKAIAQRKPWGKWPLHCSHAEGQALHEPPGATSPTPGAQRGLQAFPEHARGQQAQAFTRPRSASRNAATHHPATIRSHPFKNPKNIPQPRRTAKVFRPHHEWGGSTKSRPTRKGRGAGPRAGLPPAGSSNGGAGPQGHASRSLPQVWGYWHPPSPPGAENLCPLQRGWPVSLLHGRLVGQGWVQGQEMQVGHYGAPGGAGQVAAIRASKIYFVPGGRREKGGTGQVTPVVDCPKLKPVLLLKALKGCACGVARPALASGPRAATGSCLSHYSASALWRETSPFCPPKPDRGGHGGEGSNRCDMGLNSGSWQQGHSATYNYPVSRFKSPAGFKSAGLNCARAALGDDQCRRRHDIALGSRKAP</sequence>